<protein>
    <submittedName>
        <fullName evidence="1">CLUMA_CG020804, isoform A</fullName>
    </submittedName>
</protein>
<evidence type="ECO:0000313" key="2">
    <source>
        <dbReference type="Proteomes" id="UP000183832"/>
    </source>
</evidence>
<reference evidence="1 2" key="1">
    <citation type="submission" date="2015-04" db="EMBL/GenBank/DDBJ databases">
        <authorList>
            <person name="Syromyatnikov M.Y."/>
            <person name="Popov V.N."/>
        </authorList>
    </citation>
    <scope>NUCLEOTIDE SEQUENCE [LARGE SCALE GENOMIC DNA]</scope>
</reference>
<proteinExistence type="predicted"/>
<dbReference type="AlphaFoldDB" id="A0A1J1J790"/>
<organism evidence="1 2">
    <name type="scientific">Clunio marinus</name>
    <dbReference type="NCBI Taxonomy" id="568069"/>
    <lineage>
        <taxon>Eukaryota</taxon>
        <taxon>Metazoa</taxon>
        <taxon>Ecdysozoa</taxon>
        <taxon>Arthropoda</taxon>
        <taxon>Hexapoda</taxon>
        <taxon>Insecta</taxon>
        <taxon>Pterygota</taxon>
        <taxon>Neoptera</taxon>
        <taxon>Endopterygota</taxon>
        <taxon>Diptera</taxon>
        <taxon>Nematocera</taxon>
        <taxon>Chironomoidea</taxon>
        <taxon>Chironomidae</taxon>
        <taxon>Clunio</taxon>
    </lineage>
</organism>
<sequence length="69" mass="8175">MKRRIHNRNTFQMRLHKLQFDACPIYNTIPACSIIQSLSFLCDGLENRMGIRRTFSLLLTPQMRTFNTN</sequence>
<keyword evidence="2" id="KW-1185">Reference proteome</keyword>
<evidence type="ECO:0000313" key="1">
    <source>
        <dbReference type="EMBL" id="CRL07850.1"/>
    </source>
</evidence>
<dbReference type="EMBL" id="CVRI01000073">
    <property type="protein sequence ID" value="CRL07850.1"/>
    <property type="molecule type" value="Genomic_DNA"/>
</dbReference>
<gene>
    <name evidence="1" type="ORF">CLUMA_CG020804</name>
</gene>
<dbReference type="Proteomes" id="UP000183832">
    <property type="component" value="Unassembled WGS sequence"/>
</dbReference>
<name>A0A1J1J790_9DIPT</name>
<accession>A0A1J1J790</accession>